<protein>
    <recommendedName>
        <fullName evidence="10">Tol-Pal system protein TolR</fullName>
    </recommendedName>
</protein>
<comment type="subcellular location">
    <subcellularLocation>
        <location evidence="10">Cell inner membrane</location>
        <topology evidence="10">Single-pass membrane protein</topology>
    </subcellularLocation>
    <subcellularLocation>
        <location evidence="1">Cell membrane</location>
        <topology evidence="1">Single-pass membrane protein</topology>
    </subcellularLocation>
</comment>
<keyword evidence="7 10" id="KW-1133">Transmembrane helix</keyword>
<dbReference type="PANTHER" id="PTHR30558">
    <property type="entry name" value="EXBD MEMBRANE COMPONENT OF PMF-DRIVEN MACROMOLECULE IMPORT SYSTEM"/>
    <property type="match status" value="1"/>
</dbReference>
<dbReference type="RefSeq" id="WP_346049208.1">
    <property type="nucleotide sequence ID" value="NZ_JAYGII010000001.1"/>
</dbReference>
<keyword evidence="6 10" id="KW-0812">Transmembrane</keyword>
<keyword evidence="3 10" id="KW-1003">Cell membrane</keyword>
<evidence type="ECO:0000256" key="7">
    <source>
        <dbReference type="ARBA" id="ARBA00022989"/>
    </source>
</evidence>
<keyword evidence="12" id="KW-1185">Reference proteome</keyword>
<dbReference type="NCBIfam" id="TIGR02801">
    <property type="entry name" value="tolR"/>
    <property type="match status" value="1"/>
</dbReference>
<evidence type="ECO:0000256" key="8">
    <source>
        <dbReference type="ARBA" id="ARBA00023136"/>
    </source>
</evidence>
<organism evidence="11 12">
    <name type="scientific">Natronospira elongata</name>
    <dbReference type="NCBI Taxonomy" id="3110268"/>
    <lineage>
        <taxon>Bacteria</taxon>
        <taxon>Pseudomonadati</taxon>
        <taxon>Pseudomonadota</taxon>
        <taxon>Gammaproteobacteria</taxon>
        <taxon>Natronospirales</taxon>
        <taxon>Natronospiraceae</taxon>
        <taxon>Natronospira</taxon>
    </lineage>
</organism>
<dbReference type="PANTHER" id="PTHR30558:SF7">
    <property type="entry name" value="TOL-PAL SYSTEM PROTEIN TOLR"/>
    <property type="match status" value="1"/>
</dbReference>
<comment type="similarity">
    <text evidence="2 10">Belongs to the ExbD/TolR family.</text>
</comment>
<gene>
    <name evidence="10 11" type="primary">tolR</name>
    <name evidence="11" type="ORF">VCB98_00115</name>
</gene>
<sequence length="152" mass="16548">MVAGKRKKRRMMGEINVVPYIDVMLVLLIIFMVTAPLLIQGVDVDLPALDAEPIDADQLQESRPITLTVDRDGQYFLSIGDQDDRQVSEDELQALVSEALNERPDSPVYVRGDRNVDYGRVMEAMTSLRAAGAPGVGLITEPPARPAGAEGA</sequence>
<keyword evidence="5 10" id="KW-0132">Cell division</keyword>
<dbReference type="Gene3D" id="3.30.420.270">
    <property type="match status" value="1"/>
</dbReference>
<evidence type="ECO:0000256" key="10">
    <source>
        <dbReference type="HAMAP-Rule" id="MF_02203"/>
    </source>
</evidence>
<evidence type="ECO:0000256" key="9">
    <source>
        <dbReference type="ARBA" id="ARBA00023306"/>
    </source>
</evidence>
<dbReference type="EMBL" id="JAYGII010000001">
    <property type="protein sequence ID" value="MEA5444221.1"/>
    <property type="molecule type" value="Genomic_DNA"/>
</dbReference>
<dbReference type="GO" id="GO:0015031">
    <property type="term" value="P:protein transport"/>
    <property type="evidence" value="ECO:0007669"/>
    <property type="project" value="InterPro"/>
</dbReference>
<evidence type="ECO:0000256" key="6">
    <source>
        <dbReference type="ARBA" id="ARBA00022692"/>
    </source>
</evidence>
<dbReference type="Pfam" id="PF02472">
    <property type="entry name" value="ExbD"/>
    <property type="match status" value="1"/>
</dbReference>
<feature type="transmembrane region" description="Helical" evidence="10">
    <location>
        <begin position="20"/>
        <end position="39"/>
    </location>
</feature>
<keyword evidence="8 10" id="KW-0472">Membrane</keyword>
<reference evidence="11 12" key="1">
    <citation type="submission" date="2023-12" db="EMBL/GenBank/DDBJ databases">
        <title>Whole-genome sequencing of halo(alkali)philic microorganisms from hypersaline lakes.</title>
        <authorList>
            <person name="Sorokin D.Y."/>
            <person name="Merkel A.Y."/>
            <person name="Messina E."/>
            <person name="Yakimov M."/>
        </authorList>
    </citation>
    <scope>NUCLEOTIDE SEQUENCE [LARGE SCALE GENOMIC DNA]</scope>
    <source>
        <strain evidence="11 12">AB-CW1</strain>
    </source>
</reference>
<evidence type="ECO:0000313" key="12">
    <source>
        <dbReference type="Proteomes" id="UP001302316"/>
    </source>
</evidence>
<evidence type="ECO:0000256" key="3">
    <source>
        <dbReference type="ARBA" id="ARBA00022475"/>
    </source>
</evidence>
<dbReference type="GO" id="GO:0005886">
    <property type="term" value="C:plasma membrane"/>
    <property type="evidence" value="ECO:0007669"/>
    <property type="project" value="UniProtKB-SubCell"/>
</dbReference>
<dbReference type="InterPro" id="IPR003400">
    <property type="entry name" value="ExbD"/>
</dbReference>
<evidence type="ECO:0000256" key="2">
    <source>
        <dbReference type="ARBA" id="ARBA00005811"/>
    </source>
</evidence>
<dbReference type="HAMAP" id="MF_02203">
    <property type="entry name" value="TolR"/>
    <property type="match status" value="1"/>
</dbReference>
<dbReference type="AlphaFoldDB" id="A0AAP6MLN3"/>
<dbReference type="GO" id="GO:0051301">
    <property type="term" value="P:cell division"/>
    <property type="evidence" value="ECO:0007669"/>
    <property type="project" value="UniProtKB-UniRule"/>
</dbReference>
<evidence type="ECO:0000256" key="5">
    <source>
        <dbReference type="ARBA" id="ARBA00022618"/>
    </source>
</evidence>
<evidence type="ECO:0000313" key="11">
    <source>
        <dbReference type="EMBL" id="MEA5444221.1"/>
    </source>
</evidence>
<dbReference type="InterPro" id="IPR014168">
    <property type="entry name" value="Tol-Pal_TolR"/>
</dbReference>
<comment type="function">
    <text evidence="10">Part of the Tol-Pal system, which plays a role in outer membrane invagination during cell division and is important for maintaining outer membrane integrity.</text>
</comment>
<evidence type="ECO:0000256" key="4">
    <source>
        <dbReference type="ARBA" id="ARBA00022519"/>
    </source>
</evidence>
<dbReference type="GO" id="GO:0022857">
    <property type="term" value="F:transmembrane transporter activity"/>
    <property type="evidence" value="ECO:0007669"/>
    <property type="project" value="InterPro"/>
</dbReference>
<proteinExistence type="inferred from homology"/>
<keyword evidence="4 10" id="KW-0997">Cell inner membrane</keyword>
<evidence type="ECO:0000256" key="1">
    <source>
        <dbReference type="ARBA" id="ARBA00004162"/>
    </source>
</evidence>
<comment type="caution">
    <text evidence="11">The sequence shown here is derived from an EMBL/GenBank/DDBJ whole genome shotgun (WGS) entry which is preliminary data.</text>
</comment>
<accession>A0AAP6MLN3</accession>
<keyword evidence="9 10" id="KW-0131">Cell cycle</keyword>
<dbReference type="Proteomes" id="UP001302316">
    <property type="component" value="Unassembled WGS sequence"/>
</dbReference>
<comment type="subunit">
    <text evidence="10">The Tol-Pal system is composed of five core proteins: the inner membrane proteins TolA, TolQ and TolR, the periplasmic protein TolB and the outer membrane protein Pal. They form a network linking the inner and outer membranes and the peptidoglycan layer.</text>
</comment>
<name>A0AAP6MLN3_9GAMM</name>